<sequence length="819" mass="92548">MVDPLNAWWAQQLVLCDWAFEPDPTAVEAELAAARLLELGVIDRGELGWRLVEALPSGPGEPLRQLSALEFLALAAAAGWMPLAQAQAWVRRLAMDITAHYGQLDDWLKALLQARGQEGWVRGDDGFYEACEALAVLEHDGEGITWEVLTDHLTQRREPATLWPEGEGRDLWRLRAAFAPVLTASMDESRDWPGVDDWLEEVWQVHDREELIRVMLWLAGQGDRYGWDLDAARLLDQDGEARQEWLASLGSAEPYGRVMLAFLNRGEPLEWGGWDWLRLIDLAYAGRCRDWLSDDEAVAFAAHAADLIARRYSDWVALVHAYQRGRSLFEGRDGMARVSRDWALLLHSPASPWHKPLPAVIHEGDRLAAQSAIRAWRGDARQWLLSLAAIREPDLLYRQGPPSAIAATRREDAQRYLRETLGLYPDDGIAGLSRYWLPAQAHHLNQLAADASHEALPSLTTPFGQPADEAVAQRDNLKRCSRHAATIHMAEKYAFYLQMAMDSGDFDAEGLTRLAESLRGVLCRFYSGPRRLLDAWASWEQALPEDGQTPLIYEIRWHRDDPGSPFHWLDWRPGAWQEPGPRLTLTRFTALSLVGPLNAGAWSEPLRESEREGDAILEWIDGHYGLHRAEELREFLTFLLEAGDRQEYQINYAPYTLNTARLEAEIAILESGECDEEERNHLLRLERVRDNDAGCNEVDMTAWDVAQTVDLAIAGRQLGWLNEARFAAILDEALALAEAHYSGWQEYARGLYAGFAFFMGETEERESYLRSFREALVAWITGAPPLAGAWASLDFPGARPRHWAPLHIDTLPGDARTLH</sequence>
<accession>A0ABV7LJ65</accession>
<dbReference type="Proteomes" id="UP001595579">
    <property type="component" value="Unassembled WGS sequence"/>
</dbReference>
<evidence type="ECO:0000313" key="3">
    <source>
        <dbReference type="Proteomes" id="UP001595579"/>
    </source>
</evidence>
<evidence type="ECO:0000259" key="1">
    <source>
        <dbReference type="Pfam" id="PF06889"/>
    </source>
</evidence>
<reference evidence="3" key="1">
    <citation type="journal article" date="2019" name="Int. J. Syst. Evol. Microbiol.">
        <title>The Global Catalogue of Microorganisms (GCM) 10K type strain sequencing project: providing services to taxonomists for standard genome sequencing and annotation.</title>
        <authorList>
            <consortium name="The Broad Institute Genomics Platform"/>
            <consortium name="The Broad Institute Genome Sequencing Center for Infectious Disease"/>
            <person name="Wu L."/>
            <person name="Ma J."/>
        </authorList>
    </citation>
    <scope>NUCLEOTIDE SEQUENCE [LARGE SCALE GENOMIC DNA]</scope>
    <source>
        <strain evidence="3">CECT 7698</strain>
    </source>
</reference>
<gene>
    <name evidence="2" type="ORF">ACFOEV_02190</name>
</gene>
<organism evidence="2 3">
    <name type="scientific">Litchfieldella rifensis</name>
    <dbReference type="NCBI Taxonomy" id="762643"/>
    <lineage>
        <taxon>Bacteria</taxon>
        <taxon>Pseudomonadati</taxon>
        <taxon>Pseudomonadota</taxon>
        <taxon>Gammaproteobacteria</taxon>
        <taxon>Oceanospirillales</taxon>
        <taxon>Halomonadaceae</taxon>
        <taxon>Litchfieldella</taxon>
    </lineage>
</organism>
<evidence type="ECO:0000313" key="2">
    <source>
        <dbReference type="EMBL" id="MFC3282419.1"/>
    </source>
</evidence>
<proteinExistence type="predicted"/>
<dbReference type="Pfam" id="PF06889">
    <property type="entry name" value="DUF1266"/>
    <property type="match status" value="2"/>
</dbReference>
<feature type="domain" description="DUF1266" evidence="1">
    <location>
        <begin position="623"/>
        <end position="772"/>
    </location>
</feature>
<dbReference type="EMBL" id="JBHRUG010000002">
    <property type="protein sequence ID" value="MFC3282419.1"/>
    <property type="molecule type" value="Genomic_DNA"/>
</dbReference>
<feature type="domain" description="DUF1266" evidence="1">
    <location>
        <begin position="199"/>
        <end position="355"/>
    </location>
</feature>
<name>A0ABV7LJ65_9GAMM</name>
<dbReference type="InterPro" id="IPR009677">
    <property type="entry name" value="DUF1266"/>
</dbReference>
<dbReference type="RefSeq" id="WP_386771147.1">
    <property type="nucleotide sequence ID" value="NZ_JBHRUG010000002.1"/>
</dbReference>
<keyword evidence="3" id="KW-1185">Reference proteome</keyword>
<comment type="caution">
    <text evidence="2">The sequence shown here is derived from an EMBL/GenBank/DDBJ whole genome shotgun (WGS) entry which is preliminary data.</text>
</comment>
<protein>
    <submittedName>
        <fullName evidence="2">DUF1266 domain-containing protein</fullName>
    </submittedName>
</protein>